<keyword evidence="2" id="KW-1185">Reference proteome</keyword>
<dbReference type="RefSeq" id="WP_158257255.1">
    <property type="nucleotide sequence ID" value="NZ_PTJD01000010.1"/>
</dbReference>
<evidence type="ECO:0000313" key="1">
    <source>
        <dbReference type="EMBL" id="PPK93520.1"/>
    </source>
</evidence>
<organism evidence="1 2">
    <name type="scientific">Kineococcus xinjiangensis</name>
    <dbReference type="NCBI Taxonomy" id="512762"/>
    <lineage>
        <taxon>Bacteria</taxon>
        <taxon>Bacillati</taxon>
        <taxon>Actinomycetota</taxon>
        <taxon>Actinomycetes</taxon>
        <taxon>Kineosporiales</taxon>
        <taxon>Kineosporiaceae</taxon>
        <taxon>Kineococcus</taxon>
    </lineage>
</organism>
<dbReference type="Proteomes" id="UP000239485">
    <property type="component" value="Unassembled WGS sequence"/>
</dbReference>
<dbReference type="EMBL" id="PTJD01000010">
    <property type="protein sequence ID" value="PPK93520.1"/>
    <property type="molecule type" value="Genomic_DNA"/>
</dbReference>
<protein>
    <submittedName>
        <fullName evidence="1">Uncharacterized protein</fullName>
    </submittedName>
</protein>
<evidence type="ECO:0000313" key="2">
    <source>
        <dbReference type="Proteomes" id="UP000239485"/>
    </source>
</evidence>
<sequence>MTRPVFDEMVSLAARRDLESLHRELQELLAGMEESHRPYVPAKLARSLDMFLESYGPSRQGEDR</sequence>
<comment type="caution">
    <text evidence="1">The sequence shown here is derived from an EMBL/GenBank/DDBJ whole genome shotgun (WGS) entry which is preliminary data.</text>
</comment>
<name>A0A2S6IH65_9ACTN</name>
<reference evidence="1 2" key="1">
    <citation type="submission" date="2018-02" db="EMBL/GenBank/DDBJ databases">
        <title>Genomic Encyclopedia of Archaeal and Bacterial Type Strains, Phase II (KMG-II): from individual species to whole genera.</title>
        <authorList>
            <person name="Goeker M."/>
        </authorList>
    </citation>
    <scope>NUCLEOTIDE SEQUENCE [LARGE SCALE GENOMIC DNA]</scope>
    <source>
        <strain evidence="1 2">DSM 22857</strain>
    </source>
</reference>
<proteinExistence type="predicted"/>
<accession>A0A2S6IH65</accession>
<dbReference type="AlphaFoldDB" id="A0A2S6IH65"/>
<gene>
    <name evidence="1" type="ORF">CLV92_110148</name>
</gene>